<feature type="domain" description="Rab-GAP TBC" evidence="4">
    <location>
        <begin position="82"/>
        <end position="311"/>
    </location>
</feature>
<evidence type="ECO:0000259" key="4">
    <source>
        <dbReference type="PROSITE" id="PS50086"/>
    </source>
</evidence>
<dbReference type="Gene3D" id="1.10.8.270">
    <property type="entry name" value="putative rabgap domain of human tbc1 domain family member 14 like domains"/>
    <property type="match status" value="1"/>
</dbReference>
<dbReference type="InterPro" id="IPR050302">
    <property type="entry name" value="Rab_GAP_TBC_domain"/>
</dbReference>
<feature type="compositionally biased region" description="Basic residues" evidence="3">
    <location>
        <begin position="379"/>
        <end position="393"/>
    </location>
</feature>
<evidence type="ECO:0000256" key="2">
    <source>
        <dbReference type="ARBA" id="ARBA00043879"/>
    </source>
</evidence>
<organism evidence="5 6">
    <name type="scientific">Patellaria atrata CBS 101060</name>
    <dbReference type="NCBI Taxonomy" id="1346257"/>
    <lineage>
        <taxon>Eukaryota</taxon>
        <taxon>Fungi</taxon>
        <taxon>Dikarya</taxon>
        <taxon>Ascomycota</taxon>
        <taxon>Pezizomycotina</taxon>
        <taxon>Dothideomycetes</taxon>
        <taxon>Dothideomycetes incertae sedis</taxon>
        <taxon>Patellariales</taxon>
        <taxon>Patellariaceae</taxon>
        <taxon>Patellaria</taxon>
    </lineage>
</organism>
<dbReference type="PANTHER" id="PTHR47219:SF10">
    <property type="entry name" value="GROWTH HORMONE-REGULATED TBC PROTEIN 1"/>
    <property type="match status" value="1"/>
</dbReference>
<dbReference type="Pfam" id="PF00566">
    <property type="entry name" value="RabGAP-TBC"/>
    <property type="match status" value="1"/>
</dbReference>
<reference evidence="5" key="1">
    <citation type="journal article" date="2020" name="Stud. Mycol.">
        <title>101 Dothideomycetes genomes: a test case for predicting lifestyles and emergence of pathogens.</title>
        <authorList>
            <person name="Haridas S."/>
            <person name="Albert R."/>
            <person name="Binder M."/>
            <person name="Bloem J."/>
            <person name="Labutti K."/>
            <person name="Salamov A."/>
            <person name="Andreopoulos B."/>
            <person name="Baker S."/>
            <person name="Barry K."/>
            <person name="Bills G."/>
            <person name="Bluhm B."/>
            <person name="Cannon C."/>
            <person name="Castanera R."/>
            <person name="Culley D."/>
            <person name="Daum C."/>
            <person name="Ezra D."/>
            <person name="Gonzalez J."/>
            <person name="Henrissat B."/>
            <person name="Kuo A."/>
            <person name="Liang C."/>
            <person name="Lipzen A."/>
            <person name="Lutzoni F."/>
            <person name="Magnuson J."/>
            <person name="Mondo S."/>
            <person name="Nolan M."/>
            <person name="Ohm R."/>
            <person name="Pangilinan J."/>
            <person name="Park H.-J."/>
            <person name="Ramirez L."/>
            <person name="Alfaro M."/>
            <person name="Sun H."/>
            <person name="Tritt A."/>
            <person name="Yoshinaga Y."/>
            <person name="Zwiers L.-H."/>
            <person name="Turgeon B."/>
            <person name="Goodwin S."/>
            <person name="Spatafora J."/>
            <person name="Crous P."/>
            <person name="Grigoriev I."/>
        </authorList>
    </citation>
    <scope>NUCLEOTIDE SEQUENCE</scope>
    <source>
        <strain evidence="5">CBS 101060</strain>
    </source>
</reference>
<dbReference type="GO" id="GO:0031267">
    <property type="term" value="F:small GTPase binding"/>
    <property type="evidence" value="ECO:0007669"/>
    <property type="project" value="TreeGrafter"/>
</dbReference>
<comment type="function">
    <text evidence="2">May act as a GTPase-activating protein for Rab family protein(s).</text>
</comment>
<dbReference type="InterPro" id="IPR035969">
    <property type="entry name" value="Rab-GAP_TBC_sf"/>
</dbReference>
<feature type="region of interest" description="Disordered" evidence="3">
    <location>
        <begin position="363"/>
        <end position="393"/>
    </location>
</feature>
<dbReference type="Proteomes" id="UP000799429">
    <property type="component" value="Unassembled WGS sequence"/>
</dbReference>
<dbReference type="Gene3D" id="1.10.472.80">
    <property type="entry name" value="Ypt/Rab-GAP domain of gyp1p, domain 3"/>
    <property type="match status" value="1"/>
</dbReference>
<dbReference type="OrthoDB" id="294251at2759"/>
<feature type="compositionally biased region" description="Basic and acidic residues" evidence="3">
    <location>
        <begin position="363"/>
        <end position="377"/>
    </location>
</feature>
<evidence type="ECO:0000313" key="5">
    <source>
        <dbReference type="EMBL" id="KAF2843197.1"/>
    </source>
</evidence>
<dbReference type="EMBL" id="MU006089">
    <property type="protein sequence ID" value="KAF2843197.1"/>
    <property type="molecule type" value="Genomic_DNA"/>
</dbReference>
<evidence type="ECO:0000256" key="1">
    <source>
        <dbReference type="ARBA" id="ARBA00022468"/>
    </source>
</evidence>
<protein>
    <submittedName>
        <fullName evidence="5">RabGAP/TBC</fullName>
    </submittedName>
</protein>
<accession>A0A9P4SIM0</accession>
<dbReference type="SMART" id="SM00164">
    <property type="entry name" value="TBC"/>
    <property type="match status" value="1"/>
</dbReference>
<comment type="caution">
    <text evidence="5">The sequence shown here is derived from an EMBL/GenBank/DDBJ whole genome shotgun (WGS) entry which is preliminary data.</text>
</comment>
<dbReference type="PANTHER" id="PTHR47219">
    <property type="entry name" value="RAB GTPASE-ACTIVATING PROTEIN 1-LIKE"/>
    <property type="match status" value="1"/>
</dbReference>
<dbReference type="InterPro" id="IPR000195">
    <property type="entry name" value="Rab-GAP-TBC_dom"/>
</dbReference>
<evidence type="ECO:0000256" key="3">
    <source>
        <dbReference type="SAM" id="MobiDB-lite"/>
    </source>
</evidence>
<dbReference type="SUPFAM" id="SSF47923">
    <property type="entry name" value="Ypt/Rab-GAP domain of gyp1p"/>
    <property type="match status" value="2"/>
</dbReference>
<keyword evidence="1" id="KW-0343">GTPase activation</keyword>
<dbReference type="AlphaFoldDB" id="A0A9P4SIM0"/>
<gene>
    <name evidence="5" type="ORF">M501DRAFT_1005835</name>
</gene>
<dbReference type="GO" id="GO:0005096">
    <property type="term" value="F:GTPase activator activity"/>
    <property type="evidence" value="ECO:0007669"/>
    <property type="project" value="TreeGrafter"/>
</dbReference>
<evidence type="ECO:0000313" key="6">
    <source>
        <dbReference type="Proteomes" id="UP000799429"/>
    </source>
</evidence>
<keyword evidence="6" id="KW-1185">Reference proteome</keyword>
<proteinExistence type="predicted"/>
<name>A0A9P4SIM0_9PEZI</name>
<dbReference type="PROSITE" id="PS50086">
    <property type="entry name" value="TBC_RABGAP"/>
    <property type="match status" value="1"/>
</dbReference>
<sequence>MAGRGMTPDASLPIPRDRYGFKKRSQNITVEEYDKWNGPYTEYLERRKVKWVALMKQYGLSTENPIRFPPKSDKVKRFIRKGVPPEWRGNAWFWYAGGPALLARHHGLYWDLIERVHNGEVSDTDRDAIERDLNRTFPDNIKFKPDLPMSSRQSSGFPADLKADSETPILRALRRVLQAFAIHNPHIGYCQSLNFLAGFLLLFLDEDEEKAFIMLNKMTNIYLPGTHGRVLEANIDIGVLMSCVRESMPAIWAKIDDTEDIAASTGSSRSSGPARLPTVSLSTTAWFMSCFLGSLPIETVVRVWDTLFYEGSRTLFRIALAIFKLGEPEIRAVHDNSEVFQIVQTIPRKLIDANILMQTPKRSRDARTVDVQKDPAPKSRFKRSISRKRGKLV</sequence>